<gene>
    <name evidence="9" type="ORF">PHYPA_014687</name>
</gene>
<evidence type="ECO:0000256" key="5">
    <source>
        <dbReference type="ARBA" id="ARBA00022840"/>
    </source>
</evidence>
<dbReference type="InParanoid" id="A0A2K1JTR6"/>
<reference evidence="9 11" key="2">
    <citation type="journal article" date="2018" name="Plant J.">
        <title>The Physcomitrella patens chromosome-scale assembly reveals moss genome structure and evolution.</title>
        <authorList>
            <person name="Lang D."/>
            <person name="Ullrich K.K."/>
            <person name="Murat F."/>
            <person name="Fuchs J."/>
            <person name="Jenkins J."/>
            <person name="Haas F.B."/>
            <person name="Piednoel M."/>
            <person name="Gundlach H."/>
            <person name="Van Bel M."/>
            <person name="Meyberg R."/>
            <person name="Vives C."/>
            <person name="Morata J."/>
            <person name="Symeonidi A."/>
            <person name="Hiss M."/>
            <person name="Muchero W."/>
            <person name="Kamisugi Y."/>
            <person name="Saleh O."/>
            <person name="Blanc G."/>
            <person name="Decker E.L."/>
            <person name="van Gessel N."/>
            <person name="Grimwood J."/>
            <person name="Hayes R.D."/>
            <person name="Graham S.W."/>
            <person name="Gunter L.E."/>
            <person name="McDaniel S.F."/>
            <person name="Hoernstein S.N.W."/>
            <person name="Larsson A."/>
            <person name="Li F.W."/>
            <person name="Perroud P.F."/>
            <person name="Phillips J."/>
            <person name="Ranjan P."/>
            <person name="Rokshar D.S."/>
            <person name="Rothfels C.J."/>
            <person name="Schneider L."/>
            <person name="Shu S."/>
            <person name="Stevenson D.W."/>
            <person name="Thummler F."/>
            <person name="Tillich M."/>
            <person name="Villarreal Aguilar J.C."/>
            <person name="Widiez T."/>
            <person name="Wong G.K."/>
            <person name="Wymore A."/>
            <person name="Zhang Y."/>
            <person name="Zimmer A.D."/>
            <person name="Quatrano R.S."/>
            <person name="Mayer K.F.X."/>
            <person name="Goodstein D."/>
            <person name="Casacuberta J.M."/>
            <person name="Vandepoele K."/>
            <person name="Reski R."/>
            <person name="Cuming A.C."/>
            <person name="Tuskan G.A."/>
            <person name="Maumus F."/>
            <person name="Salse J."/>
            <person name="Schmutz J."/>
            <person name="Rensing S.A."/>
        </authorList>
    </citation>
    <scope>NUCLEOTIDE SEQUENCE [LARGE SCALE GENOMIC DNA]</scope>
    <source>
        <strain evidence="10 11">cv. Gransden 2004</strain>
    </source>
</reference>
<dbReference type="FunFam" id="3.30.200.20:FF:001073">
    <property type="entry name" value="Predicted protein"/>
    <property type="match status" value="1"/>
</dbReference>
<dbReference type="SUPFAM" id="SSF100920">
    <property type="entry name" value="Heat shock protein 70kD (HSP70), peptide-binding domain"/>
    <property type="match status" value="1"/>
</dbReference>
<dbReference type="Pfam" id="PF25368">
    <property type="entry name" value="PUB10_N"/>
    <property type="match status" value="1"/>
</dbReference>
<dbReference type="Pfam" id="PF00012">
    <property type="entry name" value="HSP70"/>
    <property type="match status" value="1"/>
</dbReference>
<dbReference type="SUPFAM" id="SSF56112">
    <property type="entry name" value="Protein kinase-like (PK-like)"/>
    <property type="match status" value="1"/>
</dbReference>
<dbReference type="SMART" id="SM00220">
    <property type="entry name" value="S_TKc"/>
    <property type="match status" value="1"/>
</dbReference>
<dbReference type="InterPro" id="IPR008271">
    <property type="entry name" value="Ser/Thr_kinase_AS"/>
</dbReference>
<dbReference type="STRING" id="3218.A0A2K1JTR6"/>
<dbReference type="InterPro" id="IPR059179">
    <property type="entry name" value="MLKL-like_MCAfunc"/>
</dbReference>
<reference evidence="10" key="3">
    <citation type="submission" date="2020-12" db="UniProtKB">
        <authorList>
            <consortium name="EnsemblPlants"/>
        </authorList>
    </citation>
    <scope>IDENTIFICATION</scope>
</reference>
<accession>A0A2K1JTR6</accession>
<dbReference type="PaxDb" id="3218-PP1S262_62V6.1"/>
<feature type="binding site" evidence="6">
    <location>
        <position position="1457"/>
    </location>
    <ligand>
        <name>ATP</name>
        <dbReference type="ChEBI" id="CHEBI:30616"/>
    </ligand>
</feature>
<dbReference type="Gene3D" id="3.90.640.10">
    <property type="entry name" value="Actin, Chain A, domain 4"/>
    <property type="match status" value="1"/>
</dbReference>
<dbReference type="InterPro" id="IPR011009">
    <property type="entry name" value="Kinase-like_dom_sf"/>
</dbReference>
<proteinExistence type="predicted"/>
<evidence type="ECO:0000256" key="1">
    <source>
        <dbReference type="ARBA" id="ARBA00022527"/>
    </source>
</evidence>
<dbReference type="InterPro" id="IPR029047">
    <property type="entry name" value="HSP70_peptide-bd_sf"/>
</dbReference>
<feature type="region of interest" description="Disordered" evidence="7">
    <location>
        <begin position="1231"/>
        <end position="1275"/>
    </location>
</feature>
<keyword evidence="2" id="KW-0808">Transferase</keyword>
<evidence type="ECO:0000313" key="11">
    <source>
        <dbReference type="Proteomes" id="UP000006727"/>
    </source>
</evidence>
<dbReference type="EnsemblPlants" id="Pp3c11_6890V3.1">
    <property type="protein sequence ID" value="Pp3c11_6890V3.1"/>
    <property type="gene ID" value="Pp3c11_6890"/>
</dbReference>
<dbReference type="PRINTS" id="PR00301">
    <property type="entry name" value="HEATSHOCK70"/>
</dbReference>
<dbReference type="InterPro" id="IPR057623">
    <property type="entry name" value="PUB12-19-like_N"/>
</dbReference>
<feature type="compositionally biased region" description="Basic and acidic residues" evidence="7">
    <location>
        <begin position="1264"/>
        <end position="1275"/>
    </location>
</feature>
<keyword evidence="11" id="KW-1185">Reference proteome</keyword>
<feature type="compositionally biased region" description="Polar residues" evidence="7">
    <location>
        <begin position="1298"/>
        <end position="1307"/>
    </location>
</feature>
<evidence type="ECO:0000313" key="9">
    <source>
        <dbReference type="EMBL" id="PNR44917.1"/>
    </source>
</evidence>
<organism evidence="9">
    <name type="scientific">Physcomitrium patens</name>
    <name type="common">Spreading-leaved earth moss</name>
    <name type="synonym">Physcomitrella patens</name>
    <dbReference type="NCBI Taxonomy" id="3218"/>
    <lineage>
        <taxon>Eukaryota</taxon>
        <taxon>Viridiplantae</taxon>
        <taxon>Streptophyta</taxon>
        <taxon>Embryophyta</taxon>
        <taxon>Bryophyta</taxon>
        <taxon>Bryophytina</taxon>
        <taxon>Bryopsida</taxon>
        <taxon>Funariidae</taxon>
        <taxon>Funariales</taxon>
        <taxon>Funariaceae</taxon>
        <taxon>Physcomitrium</taxon>
    </lineage>
</organism>
<dbReference type="GO" id="GO:0042026">
    <property type="term" value="P:protein refolding"/>
    <property type="evidence" value="ECO:0000318"/>
    <property type="project" value="GO_Central"/>
</dbReference>
<dbReference type="EnsemblPlants" id="Pp3c11_6890V3.2">
    <property type="protein sequence ID" value="Pp3c11_6890V3.2"/>
    <property type="gene ID" value="Pp3c11_6890"/>
</dbReference>
<dbReference type="PANTHER" id="PTHR19375">
    <property type="entry name" value="HEAT SHOCK PROTEIN 70KDA"/>
    <property type="match status" value="1"/>
</dbReference>
<dbReference type="GO" id="GO:0031072">
    <property type="term" value="F:heat shock protein binding"/>
    <property type="evidence" value="ECO:0000318"/>
    <property type="project" value="GO_Central"/>
</dbReference>
<feature type="compositionally biased region" description="Basic and acidic residues" evidence="7">
    <location>
        <begin position="565"/>
        <end position="581"/>
    </location>
</feature>
<dbReference type="PROSITE" id="PS00297">
    <property type="entry name" value="HSP70_1"/>
    <property type="match status" value="1"/>
</dbReference>
<dbReference type="GO" id="GO:0005737">
    <property type="term" value="C:cytoplasm"/>
    <property type="evidence" value="ECO:0000318"/>
    <property type="project" value="GO_Central"/>
</dbReference>
<evidence type="ECO:0000259" key="8">
    <source>
        <dbReference type="PROSITE" id="PS50011"/>
    </source>
</evidence>
<dbReference type="FunFam" id="3.90.640.10:FF:000002">
    <property type="entry name" value="Heat shock 70 kDa"/>
    <property type="match status" value="1"/>
</dbReference>
<feature type="compositionally biased region" description="Low complexity" evidence="7">
    <location>
        <begin position="1336"/>
        <end position="1354"/>
    </location>
</feature>
<evidence type="ECO:0000256" key="2">
    <source>
        <dbReference type="ARBA" id="ARBA00022679"/>
    </source>
</evidence>
<dbReference type="GO" id="GO:0004674">
    <property type="term" value="F:protein serine/threonine kinase activity"/>
    <property type="evidence" value="ECO:0007669"/>
    <property type="project" value="UniProtKB-KW"/>
</dbReference>
<dbReference type="Gramene" id="Pp3c11_6890V3.2">
    <property type="protein sequence ID" value="Pp3c11_6890V3.2"/>
    <property type="gene ID" value="Pp3c11_6890"/>
</dbReference>
<dbReference type="InterPro" id="IPR013126">
    <property type="entry name" value="Hsp_70_fam"/>
</dbReference>
<dbReference type="GO" id="GO:0007166">
    <property type="term" value="P:cell surface receptor signaling pathway"/>
    <property type="evidence" value="ECO:0007669"/>
    <property type="project" value="InterPro"/>
</dbReference>
<dbReference type="PROSITE" id="PS00107">
    <property type="entry name" value="PROTEIN_KINASE_ATP"/>
    <property type="match status" value="1"/>
</dbReference>
<protein>
    <recommendedName>
        <fullName evidence="8">Protein kinase domain-containing protein</fullName>
    </recommendedName>
</protein>
<feature type="compositionally biased region" description="Polar residues" evidence="7">
    <location>
        <begin position="582"/>
        <end position="613"/>
    </location>
</feature>
<sequence length="1613" mass="179219">MAESKRIRAAIGIDLGTSNSRVGIWLDEEHRFEVISNDHGKRSTPSYVAFTETERLIGDAAKDQVSKNPAHTVFDAKRLVERKFSELGMSSDEMRIQWPYRVACGLDDKPMIHVEYKGKEKVFSADEVYSMVLGKMKDLVEVYLGSVVDRASVSVPYCFNSAQRQAIRYACSVAGLETVTLVSESICAALAYTLENGLQSVGEKKIVVFDLGGGSLDVTLVNIEEGVIEVKATSGDGQLGGEDFDLRLIYHFIHEIEQKHERDITSHPRVVRRLKNEAKRVKIALSSEMETTIQIDSLLEDFDFHSSISRACFEEMNMDLFKKCIKCVEDCLQYAQVDKADVNEVLLIGGSSHIPKLRSMLAEFFNDETKLNKFTNPDEGVVIGAAARCGISYCFRAFSDYLVVDVTPFSLGLETVGSVMHVMHPRNTSIPKSSEQLFTTVHDDQDSICIQVYEGESTRTRYNILIATFELSGILPAPYGVPQILVRFDIDACGILTATVKDKTTGGQKVELCIEEVDIANSEVNHDNEHCRRLPIQVYHPPQEIRSEELSKHLQAGELSITAKDSSHEASESPQSDESRITTKSLSQEFTEQVQTNESSATIKSRSQIISESSRPDEPSNILENSSEGFTNVAQAVDEFGEPGEYFQELGLDLEHHSFEESQEENSESARSVDERSVGAAAPVEGIVSAKENRSQEFCVSHAYGSSNIVEDKSMKSFDPPEVFESCIALEIMSEEFCDPPQVYGSIIAEERSQGFSELRDALKTVDAVEGVSREFPELPESSGLSIPMERTQEFPEMAELQGSSNSLECELQEIAAPPQESELSHTKESRSQVSLLEKIIDTVTVVTSIKDFKAHKKECYTLIRRVKALALLFDEFKDNGLSLSEEVFGCFNFLDTELNKAKSLLLLCHDGSKLYLILELQKVADKFLVLNTEMSLALQMLPALDSLDIAKEVKEQVQMVQNQFKRSKVVEDPSDTELNVELISALEGSHERSKNQLERLAGLFKFDTAGMLMKEAQVLHDLKMETAPALDDVFSNERGLEQILELLNDLKILFPQENQEHDVSEVENLKEQSIVADNTITQPTSAAGTGEGAKNFLIGSKFPNSLEQSNLVLSVSSQGMETRSHDHFKPPQSYGVDNTSESKSREILEPPVVYGSRNIELNLPDEVSDSSQAIFGLNKVFKSRPQEFSELPHAYPARTGSRSAAQEVPRPQLYDASNYMERSLQGLPERLPAQSSSDELKSNSLTPFYNKRPDRLSQTLGSKPHEGSHNDLEGSAHEFSEPLQAYRPYEVSEISPTHYGSGSASGSMRRDSAELVPACKSSNASESGHHEAYERSTSYRSSSTSDISSEEFSGTLRGDGSEQTSGDMELKGRGSPRLHRSATTADSPQAIPVNARSASWPQVRSIDSIFEDPVKNYHWDEVLAMTDNWESKRLGKGGFGAVFLGKLQDGREVAVKVLDASSQQGTNEFLNEVNLLKRVNHVNLVRLLGFCDEKRQVLIYEFAEEGSIWDHLQVGGKPLEWKQRLNIALHSACGLEYLHTGCSSRIIHRDIKSQNILLTKSMVAKVADFGLSKLGSDQDNLMKTHVTTMVRGTLGYLDPEYVFFTQCDGFSG</sequence>
<keyword evidence="1" id="KW-0723">Serine/threonine-protein kinase</keyword>
<keyword evidence="4" id="KW-0418">Kinase</keyword>
<dbReference type="InterPro" id="IPR000719">
    <property type="entry name" value="Prot_kinase_dom"/>
</dbReference>
<dbReference type="GO" id="GO:0016887">
    <property type="term" value="F:ATP hydrolysis activity"/>
    <property type="evidence" value="ECO:0000318"/>
    <property type="project" value="GO_Central"/>
</dbReference>
<dbReference type="GO" id="GO:0005524">
    <property type="term" value="F:ATP binding"/>
    <property type="evidence" value="ECO:0007669"/>
    <property type="project" value="UniProtKB-UniRule"/>
</dbReference>
<dbReference type="PROSITE" id="PS00108">
    <property type="entry name" value="PROTEIN_KINASE_ST"/>
    <property type="match status" value="1"/>
</dbReference>
<dbReference type="Gene3D" id="3.30.200.20">
    <property type="entry name" value="Phosphorylase Kinase, domain 1"/>
    <property type="match status" value="1"/>
</dbReference>
<dbReference type="Gene3D" id="1.20.930.20">
    <property type="entry name" value="Adaptor protein Cbl, N-terminal domain"/>
    <property type="match status" value="1"/>
</dbReference>
<evidence type="ECO:0000256" key="7">
    <source>
        <dbReference type="SAM" id="MobiDB-lite"/>
    </source>
</evidence>
<evidence type="ECO:0000256" key="3">
    <source>
        <dbReference type="ARBA" id="ARBA00022741"/>
    </source>
</evidence>
<feature type="region of interest" description="Disordered" evidence="7">
    <location>
        <begin position="1298"/>
        <end position="1397"/>
    </location>
</feature>
<reference evidence="9 11" key="1">
    <citation type="journal article" date="2008" name="Science">
        <title>The Physcomitrella genome reveals evolutionary insights into the conquest of land by plants.</title>
        <authorList>
            <person name="Rensing S."/>
            <person name="Lang D."/>
            <person name="Zimmer A."/>
            <person name="Terry A."/>
            <person name="Salamov A."/>
            <person name="Shapiro H."/>
            <person name="Nishiyama T."/>
            <person name="Perroud P.-F."/>
            <person name="Lindquist E."/>
            <person name="Kamisugi Y."/>
            <person name="Tanahashi T."/>
            <person name="Sakakibara K."/>
            <person name="Fujita T."/>
            <person name="Oishi K."/>
            <person name="Shin-I T."/>
            <person name="Kuroki Y."/>
            <person name="Toyoda A."/>
            <person name="Suzuki Y."/>
            <person name="Hashimoto A."/>
            <person name="Yamaguchi K."/>
            <person name="Sugano A."/>
            <person name="Kohara Y."/>
            <person name="Fujiyama A."/>
            <person name="Anterola A."/>
            <person name="Aoki S."/>
            <person name="Ashton N."/>
            <person name="Barbazuk W.B."/>
            <person name="Barker E."/>
            <person name="Bennetzen J."/>
            <person name="Bezanilla M."/>
            <person name="Blankenship R."/>
            <person name="Cho S.H."/>
            <person name="Dutcher S."/>
            <person name="Estelle M."/>
            <person name="Fawcett J.A."/>
            <person name="Gundlach H."/>
            <person name="Hanada K."/>
            <person name="Heyl A."/>
            <person name="Hicks K.A."/>
            <person name="Hugh J."/>
            <person name="Lohr M."/>
            <person name="Mayer K."/>
            <person name="Melkozernov A."/>
            <person name="Murata T."/>
            <person name="Nelson D."/>
            <person name="Pils B."/>
            <person name="Prigge M."/>
            <person name="Reiss B."/>
            <person name="Renner T."/>
            <person name="Rombauts S."/>
            <person name="Rushton P."/>
            <person name="Sanderfoot A."/>
            <person name="Schween G."/>
            <person name="Shiu S.-H."/>
            <person name="Stueber K."/>
            <person name="Theodoulou F.L."/>
            <person name="Tu H."/>
            <person name="Van de Peer Y."/>
            <person name="Verrier P.J."/>
            <person name="Waters E."/>
            <person name="Wood A."/>
            <person name="Yang L."/>
            <person name="Cove D."/>
            <person name="Cuming A."/>
            <person name="Hasebe M."/>
            <person name="Lucas S."/>
            <person name="Mishler D.B."/>
            <person name="Reski R."/>
            <person name="Grigoriev I."/>
            <person name="Quatrano R.S."/>
            <person name="Boore J.L."/>
        </authorList>
    </citation>
    <scope>NUCLEOTIDE SEQUENCE [LARGE SCALE GENOMIC DNA]</scope>
    <source>
        <strain evidence="10 11">cv. Gransden 2004</strain>
    </source>
</reference>
<dbReference type="Proteomes" id="UP000006727">
    <property type="component" value="Chromosome 11"/>
</dbReference>
<dbReference type="Gene3D" id="2.60.34.10">
    <property type="entry name" value="Substrate Binding Domain Of DNAk, Chain A, domain 1"/>
    <property type="match status" value="1"/>
</dbReference>
<feature type="region of interest" description="Disordered" evidence="7">
    <location>
        <begin position="562"/>
        <end position="627"/>
    </location>
</feature>
<dbReference type="Gene3D" id="3.30.30.30">
    <property type="match status" value="1"/>
</dbReference>
<feature type="region of interest" description="Disordered" evidence="7">
    <location>
        <begin position="1122"/>
        <end position="1145"/>
    </location>
</feature>
<dbReference type="EMBL" id="ABEU02000011">
    <property type="protein sequence ID" value="PNR44917.1"/>
    <property type="molecule type" value="Genomic_DNA"/>
</dbReference>
<dbReference type="Gene3D" id="3.30.420.40">
    <property type="match status" value="2"/>
</dbReference>
<dbReference type="PROSITE" id="PS50011">
    <property type="entry name" value="PROTEIN_KINASE_DOM"/>
    <property type="match status" value="1"/>
</dbReference>
<dbReference type="Pfam" id="PF07714">
    <property type="entry name" value="PK_Tyr_Ser-Thr"/>
    <property type="match status" value="1"/>
</dbReference>
<name>A0A2K1JTR6_PHYPA</name>
<dbReference type="CDD" id="cd21037">
    <property type="entry name" value="MLKL_NTD"/>
    <property type="match status" value="1"/>
</dbReference>
<dbReference type="Gene3D" id="1.10.510.10">
    <property type="entry name" value="Transferase(Phosphotransferase) domain 1"/>
    <property type="match status" value="1"/>
</dbReference>
<evidence type="ECO:0000256" key="4">
    <source>
        <dbReference type="ARBA" id="ARBA00022777"/>
    </source>
</evidence>
<keyword evidence="3 6" id="KW-0547">Nucleotide-binding</keyword>
<dbReference type="CDD" id="cd24028">
    <property type="entry name" value="ASKHA_NBD_HSP70_HSPA1-like"/>
    <property type="match status" value="1"/>
</dbReference>
<feature type="domain" description="Protein kinase" evidence="8">
    <location>
        <begin position="1429"/>
        <end position="1613"/>
    </location>
</feature>
<dbReference type="SUPFAM" id="SSF53067">
    <property type="entry name" value="Actin-like ATPase domain"/>
    <property type="match status" value="2"/>
</dbReference>
<evidence type="ECO:0000313" key="10">
    <source>
        <dbReference type="EnsemblPlants" id="Pp3c11_6890V3.1"/>
    </source>
</evidence>
<feature type="region of interest" description="Disordered" evidence="7">
    <location>
        <begin position="659"/>
        <end position="678"/>
    </location>
</feature>
<dbReference type="InterPro" id="IPR043129">
    <property type="entry name" value="ATPase_NBD"/>
</dbReference>
<dbReference type="InterPro" id="IPR001245">
    <property type="entry name" value="Ser-Thr/Tyr_kinase_cat_dom"/>
</dbReference>
<feature type="compositionally biased region" description="Polar residues" evidence="7">
    <location>
        <begin position="1234"/>
        <end position="1248"/>
    </location>
</feature>
<evidence type="ECO:0000256" key="6">
    <source>
        <dbReference type="PROSITE-ProRule" id="PRU10141"/>
    </source>
</evidence>
<dbReference type="GO" id="GO:0044183">
    <property type="term" value="F:protein folding chaperone"/>
    <property type="evidence" value="ECO:0000318"/>
    <property type="project" value="GO_Central"/>
</dbReference>
<dbReference type="PROSITE" id="PS00329">
    <property type="entry name" value="HSP70_2"/>
    <property type="match status" value="1"/>
</dbReference>
<dbReference type="InterPro" id="IPR017441">
    <property type="entry name" value="Protein_kinase_ATP_BS"/>
</dbReference>
<dbReference type="GO" id="GO:0140662">
    <property type="term" value="F:ATP-dependent protein folding chaperone"/>
    <property type="evidence" value="ECO:0007669"/>
    <property type="project" value="InterPro"/>
</dbReference>
<dbReference type="FunFam" id="3.30.30.30:FF:000001">
    <property type="entry name" value="heat shock 70 kDa protein-like"/>
    <property type="match status" value="1"/>
</dbReference>
<dbReference type="InterPro" id="IPR036537">
    <property type="entry name" value="Adaptor_Cbl_N_dom_sf"/>
</dbReference>
<dbReference type="Gramene" id="Pp3c11_6890V3.1">
    <property type="protein sequence ID" value="Pp3c11_6890V3.1"/>
    <property type="gene ID" value="Pp3c11_6890"/>
</dbReference>
<dbReference type="InterPro" id="IPR018181">
    <property type="entry name" value="Heat_shock_70_CS"/>
</dbReference>
<keyword evidence="5 6" id="KW-0067">ATP-binding</keyword>
<dbReference type="PROSITE" id="PS01036">
    <property type="entry name" value="HSP70_3"/>
    <property type="match status" value="1"/>
</dbReference>